<evidence type="ECO:0000256" key="1">
    <source>
        <dbReference type="ARBA" id="ARBA00022729"/>
    </source>
</evidence>
<evidence type="ECO:0000313" key="4">
    <source>
        <dbReference type="Proteomes" id="UP000198430"/>
    </source>
</evidence>
<dbReference type="InterPro" id="IPR001638">
    <property type="entry name" value="Solute-binding_3/MltF_N"/>
</dbReference>
<dbReference type="EMBL" id="BCMH01000001">
    <property type="protein sequence ID" value="GAX02591.1"/>
    <property type="molecule type" value="Genomic_DNA"/>
</dbReference>
<dbReference type="AlphaFoldDB" id="A0A1Z5IMG3"/>
<gene>
    <name evidence="3" type="ORF">IWT140_00188</name>
</gene>
<keyword evidence="4" id="KW-1185">Reference proteome</keyword>
<sequence length="289" mass="31875">MKASHKGLKRVSALIIVLVLIGIVAFSTTRHSAKTSSVTTIKVAGPNNNRPYTYPAGSGIGGYYGALLKRIDQDLPQYKFDETTTSQNSVFVGLQSGKYDLAVSNWWYSKDRFKTYLHSHSNGLDDLRLITKKGGKTANSLQDVATKKLSLVPISTDDARYSVIQTYNQNNPKHKIDLKGIGDQSAGDALKEVATGKYDVAVYPYAAYKPVANTSEGKQLATSKSIGLENSYFLLNKNAKNKKLVTAINKELKKLKADGYLEKITKQYLYEDTFKQPNANKAFNAEANK</sequence>
<dbReference type="SMART" id="SM00062">
    <property type="entry name" value="PBPb"/>
    <property type="match status" value="1"/>
</dbReference>
<name>A0A1Z5IMG3_9LACO</name>
<accession>A0A1Z5IMG3</accession>
<dbReference type="SUPFAM" id="SSF53850">
    <property type="entry name" value="Periplasmic binding protein-like II"/>
    <property type="match status" value="1"/>
</dbReference>
<dbReference type="Proteomes" id="UP000198430">
    <property type="component" value="Unassembled WGS sequence"/>
</dbReference>
<organism evidence="3 4">
    <name type="scientific">Secundilactobacillus pentosiphilus</name>
    <dbReference type="NCBI Taxonomy" id="1714682"/>
    <lineage>
        <taxon>Bacteria</taxon>
        <taxon>Bacillati</taxon>
        <taxon>Bacillota</taxon>
        <taxon>Bacilli</taxon>
        <taxon>Lactobacillales</taxon>
        <taxon>Lactobacillaceae</taxon>
        <taxon>Secundilactobacillus</taxon>
    </lineage>
</organism>
<evidence type="ECO:0000259" key="2">
    <source>
        <dbReference type="SMART" id="SM00062"/>
    </source>
</evidence>
<comment type="caution">
    <text evidence="3">The sequence shown here is derived from an EMBL/GenBank/DDBJ whole genome shotgun (WGS) entry which is preliminary data.</text>
</comment>
<feature type="domain" description="Solute-binding protein family 3/N-terminal" evidence="2">
    <location>
        <begin position="40"/>
        <end position="272"/>
    </location>
</feature>
<dbReference type="RefSeq" id="WP_089087578.1">
    <property type="nucleotide sequence ID" value="NZ_BCMH01000001.1"/>
</dbReference>
<dbReference type="Pfam" id="PF00497">
    <property type="entry name" value="SBP_bac_3"/>
    <property type="match status" value="1"/>
</dbReference>
<dbReference type="PANTHER" id="PTHR35936:SF18">
    <property type="entry name" value="L-CYSTINE-BINDING PROTEIN TCYJ"/>
    <property type="match status" value="1"/>
</dbReference>
<reference evidence="3 4" key="1">
    <citation type="submission" date="2015-11" db="EMBL/GenBank/DDBJ databases">
        <title>Draft genome sequences of new species of the genus Lactobacillus isolated from orchardgrass silage.</title>
        <authorList>
            <person name="Tohno M."/>
            <person name="Tanizawa Y."/>
            <person name="Arita M."/>
        </authorList>
    </citation>
    <scope>NUCLEOTIDE SEQUENCE [LARGE SCALE GENOMIC DNA]</scope>
    <source>
        <strain evidence="3 4">IWT140</strain>
    </source>
</reference>
<dbReference type="Gene3D" id="3.40.190.10">
    <property type="entry name" value="Periplasmic binding protein-like II"/>
    <property type="match status" value="2"/>
</dbReference>
<protein>
    <submittedName>
        <fullName evidence="3">Amino acid ABC transporter substrate-binding protein</fullName>
    </submittedName>
</protein>
<keyword evidence="1" id="KW-0732">Signal</keyword>
<proteinExistence type="predicted"/>
<evidence type="ECO:0000313" key="3">
    <source>
        <dbReference type="EMBL" id="GAX02591.1"/>
    </source>
</evidence>
<dbReference type="PANTHER" id="PTHR35936">
    <property type="entry name" value="MEMBRANE-BOUND LYTIC MUREIN TRANSGLYCOSYLASE F"/>
    <property type="match status" value="1"/>
</dbReference>